<reference evidence="2 3" key="1">
    <citation type="submission" date="2024-09" db="EMBL/GenBank/DDBJ databases">
        <title>Chromosome-scale assembly of Riccia sorocarpa.</title>
        <authorList>
            <person name="Paukszto L."/>
        </authorList>
    </citation>
    <scope>NUCLEOTIDE SEQUENCE [LARGE SCALE GENOMIC DNA]</scope>
    <source>
        <strain evidence="2">LP-2024</strain>
        <tissue evidence="2">Aerial parts of the thallus</tissue>
    </source>
</reference>
<feature type="region of interest" description="Disordered" evidence="1">
    <location>
        <begin position="24"/>
        <end position="156"/>
    </location>
</feature>
<feature type="compositionally biased region" description="Polar residues" evidence="1">
    <location>
        <begin position="30"/>
        <end position="48"/>
    </location>
</feature>
<dbReference type="Proteomes" id="UP001633002">
    <property type="component" value="Unassembled WGS sequence"/>
</dbReference>
<dbReference type="EMBL" id="JBJQOH010000003">
    <property type="protein sequence ID" value="KAL3691393.1"/>
    <property type="molecule type" value="Genomic_DNA"/>
</dbReference>
<organism evidence="2 3">
    <name type="scientific">Riccia sorocarpa</name>
    <dbReference type="NCBI Taxonomy" id="122646"/>
    <lineage>
        <taxon>Eukaryota</taxon>
        <taxon>Viridiplantae</taxon>
        <taxon>Streptophyta</taxon>
        <taxon>Embryophyta</taxon>
        <taxon>Marchantiophyta</taxon>
        <taxon>Marchantiopsida</taxon>
        <taxon>Marchantiidae</taxon>
        <taxon>Marchantiales</taxon>
        <taxon>Ricciaceae</taxon>
        <taxon>Riccia</taxon>
    </lineage>
</organism>
<gene>
    <name evidence="2" type="ORF">R1sor_005044</name>
</gene>
<proteinExistence type="predicted"/>
<accession>A0ABD3HJ10</accession>
<comment type="caution">
    <text evidence="2">The sequence shown here is derived from an EMBL/GenBank/DDBJ whole genome shotgun (WGS) entry which is preliminary data.</text>
</comment>
<protein>
    <submittedName>
        <fullName evidence="2">Uncharacterized protein</fullName>
    </submittedName>
</protein>
<dbReference type="AlphaFoldDB" id="A0ABD3HJ10"/>
<sequence>MGDKNADTTFGRIIRGFEDVREELTRRNASRSSASGPGNSNATRTVNSGGHKETTVSGKNDDEEDAHSGSRSLQSQLVRPASVAESLYKSGNSPGPEQNLEDFPPLAGRRSSSTTNGIREIHQSQGGNSEAYRRANTDQSRPKQGRASSNRDPVVNLEENNMFKELEDIVGHFGEDLQGEEDQGVNGGDEQDSRSWTMKLSHWPPEGVPKENIEQQVDTVEELPVGLLALVVHTPGQWADITEEEMPEQGSRGIKGRPMDINTTPDKGNQSKRRVGERRDPIYRKVLTFSQLIPPLEDTEAEVQGNLQGIEEDKPPDKEQTVPNQSDKKGSEGEELAPVTGTVHLRREGTETSQRTNDDARREGMPTEMPKRNFSSYNPEWMD</sequence>
<feature type="compositionally biased region" description="Basic and acidic residues" evidence="1">
    <location>
        <begin position="345"/>
        <end position="371"/>
    </location>
</feature>
<feature type="region of interest" description="Disordered" evidence="1">
    <location>
        <begin position="239"/>
        <end position="281"/>
    </location>
</feature>
<feature type="compositionally biased region" description="Basic and acidic residues" evidence="1">
    <location>
        <begin position="311"/>
        <end position="332"/>
    </location>
</feature>
<feature type="region of interest" description="Disordered" evidence="1">
    <location>
        <begin position="174"/>
        <end position="209"/>
    </location>
</feature>
<name>A0ABD3HJ10_9MARC</name>
<feature type="compositionally biased region" description="Polar residues" evidence="1">
    <location>
        <begin position="110"/>
        <end position="128"/>
    </location>
</feature>
<evidence type="ECO:0000313" key="2">
    <source>
        <dbReference type="EMBL" id="KAL3691393.1"/>
    </source>
</evidence>
<feature type="region of interest" description="Disordered" evidence="1">
    <location>
        <begin position="293"/>
        <end position="383"/>
    </location>
</feature>
<evidence type="ECO:0000313" key="3">
    <source>
        <dbReference type="Proteomes" id="UP001633002"/>
    </source>
</evidence>
<evidence type="ECO:0000256" key="1">
    <source>
        <dbReference type="SAM" id="MobiDB-lite"/>
    </source>
</evidence>
<feature type="compositionally biased region" description="Polar residues" evidence="1">
    <location>
        <begin position="373"/>
        <end position="383"/>
    </location>
</feature>
<keyword evidence="3" id="KW-1185">Reference proteome</keyword>